<dbReference type="Proteomes" id="UP001153332">
    <property type="component" value="Unassembled WGS sequence"/>
</dbReference>
<organism evidence="1 2">
    <name type="scientific">Lasiodiplodia mahajangana</name>
    <dbReference type="NCBI Taxonomy" id="1108764"/>
    <lineage>
        <taxon>Eukaryota</taxon>
        <taxon>Fungi</taxon>
        <taxon>Dikarya</taxon>
        <taxon>Ascomycota</taxon>
        <taxon>Pezizomycotina</taxon>
        <taxon>Dothideomycetes</taxon>
        <taxon>Dothideomycetes incertae sedis</taxon>
        <taxon>Botryosphaeriales</taxon>
        <taxon>Botryosphaeriaceae</taxon>
        <taxon>Lasiodiplodia</taxon>
    </lineage>
</organism>
<comment type="caution">
    <text evidence="1">The sequence shown here is derived from an EMBL/GenBank/DDBJ whole genome shotgun (WGS) entry which is preliminary data.</text>
</comment>
<gene>
    <name evidence="1" type="ORF">O1611_g395</name>
</gene>
<evidence type="ECO:0000313" key="2">
    <source>
        <dbReference type="Proteomes" id="UP001153332"/>
    </source>
</evidence>
<name>A0ACC2K115_9PEZI</name>
<dbReference type="EMBL" id="JAPUUL010000031">
    <property type="protein sequence ID" value="KAJ8133228.1"/>
    <property type="molecule type" value="Genomic_DNA"/>
</dbReference>
<reference evidence="1" key="1">
    <citation type="submission" date="2022-12" db="EMBL/GenBank/DDBJ databases">
        <title>Genome Sequence of Lasiodiplodia mahajangana.</title>
        <authorList>
            <person name="Buettner E."/>
        </authorList>
    </citation>
    <scope>NUCLEOTIDE SEQUENCE</scope>
    <source>
        <strain evidence="1">VT137</strain>
    </source>
</reference>
<proteinExistence type="predicted"/>
<keyword evidence="2" id="KW-1185">Reference proteome</keyword>
<protein>
    <submittedName>
        <fullName evidence="1">Uncharacterized protein</fullName>
    </submittedName>
</protein>
<accession>A0ACC2K115</accession>
<evidence type="ECO:0000313" key="1">
    <source>
        <dbReference type="EMBL" id="KAJ8133228.1"/>
    </source>
</evidence>
<sequence>MLNPERDYTQHDGTVYRIQISGQHFNNQNASGYEVAVKHLSMPENQFFTQASQTLKTMRDLQHPHLIRAHSVINRGMDKCFVFPYAEEGDLAHFWKSHDTESEPNVMSWALMQMRGLADGVNKLHEKETSHGDIKPQNILIFNNTENHQKTLVIADIGLAKYRALNMRKKYDDMDIVPISNKGRYEPPEIAIRASPISHSYDIWSLGCVLLEFIIWLVSGPRGFEDFLRESTNRDSDRFWENRLVKPVIADRIAALENKLEQQGEEHIALKRVLNLIRERLLVGVYSRANSAELFENIDGIYSQYLSHHNVFHSSEPQLQSAEGNHATSAA</sequence>